<dbReference type="RefSeq" id="WP_071899080.1">
    <property type="nucleotide sequence ID" value="NZ_MPIN01000003.1"/>
</dbReference>
<reference evidence="3" key="1">
    <citation type="submission" date="2016-11" db="EMBL/GenBank/DDBJ databases">
        <authorList>
            <person name="Shukria A."/>
            <person name="Stevens D.C."/>
        </authorList>
    </citation>
    <scope>NUCLEOTIDE SEQUENCE [LARGE SCALE GENOMIC DNA]</scope>
    <source>
        <strain evidence="3">Cbfe23</strain>
    </source>
</reference>
<dbReference type="OrthoDB" id="5382869at2"/>
<dbReference type="EMBL" id="MPIN01000003">
    <property type="protein sequence ID" value="OJH40448.1"/>
    <property type="molecule type" value="Genomic_DNA"/>
</dbReference>
<gene>
    <name evidence="2" type="ORF">BON30_15650</name>
</gene>
<feature type="transmembrane region" description="Helical" evidence="1">
    <location>
        <begin position="23"/>
        <end position="44"/>
    </location>
</feature>
<evidence type="ECO:0000313" key="3">
    <source>
        <dbReference type="Proteomes" id="UP000182229"/>
    </source>
</evidence>
<name>A0A1L9BDZ9_9BACT</name>
<evidence type="ECO:0000313" key="2">
    <source>
        <dbReference type="EMBL" id="OJH40448.1"/>
    </source>
</evidence>
<sequence>MFWLSHHHPEEYNRTYVLGGIRVCARCLGTYPVLLAVLVGLFKLRAPLTWSWDVPVVLGLTLPALVDWAVGRFRPTGGSNAVRTLTGVLLGVALGRSLFIHLQRPLPAVLLWQAALVAGVAVPVLLATSRKSNPGP</sequence>
<accession>A0A1L9BDZ9</accession>
<reference evidence="2 3" key="2">
    <citation type="submission" date="2016-12" db="EMBL/GenBank/DDBJ databases">
        <title>Draft Genome Sequence of Cystobacter ferrugineus Strain Cbfe23.</title>
        <authorList>
            <person name="Akbar S."/>
            <person name="Dowd S.E."/>
            <person name="Stevens D.C."/>
        </authorList>
    </citation>
    <scope>NUCLEOTIDE SEQUENCE [LARGE SCALE GENOMIC DNA]</scope>
    <source>
        <strain evidence="2 3">Cbfe23</strain>
    </source>
</reference>
<dbReference type="InterPro" id="IPR019206">
    <property type="entry name" value="DUF2085_TM"/>
</dbReference>
<dbReference type="STRING" id="83449.BON30_15650"/>
<keyword evidence="1" id="KW-0812">Transmembrane</keyword>
<organism evidence="2 3">
    <name type="scientific">Cystobacter ferrugineus</name>
    <dbReference type="NCBI Taxonomy" id="83449"/>
    <lineage>
        <taxon>Bacteria</taxon>
        <taxon>Pseudomonadati</taxon>
        <taxon>Myxococcota</taxon>
        <taxon>Myxococcia</taxon>
        <taxon>Myxococcales</taxon>
        <taxon>Cystobacterineae</taxon>
        <taxon>Archangiaceae</taxon>
        <taxon>Cystobacter</taxon>
    </lineage>
</organism>
<keyword evidence="1" id="KW-0472">Membrane</keyword>
<keyword evidence="3" id="KW-1185">Reference proteome</keyword>
<evidence type="ECO:0008006" key="4">
    <source>
        <dbReference type="Google" id="ProtNLM"/>
    </source>
</evidence>
<feature type="transmembrane region" description="Helical" evidence="1">
    <location>
        <begin position="82"/>
        <end position="102"/>
    </location>
</feature>
<feature type="transmembrane region" description="Helical" evidence="1">
    <location>
        <begin position="108"/>
        <end position="127"/>
    </location>
</feature>
<protein>
    <recommendedName>
        <fullName evidence="4">DUF2085 domain-containing protein</fullName>
    </recommendedName>
</protein>
<proteinExistence type="predicted"/>
<feature type="transmembrane region" description="Helical" evidence="1">
    <location>
        <begin position="50"/>
        <end position="70"/>
    </location>
</feature>
<keyword evidence="1" id="KW-1133">Transmembrane helix</keyword>
<dbReference type="Proteomes" id="UP000182229">
    <property type="component" value="Unassembled WGS sequence"/>
</dbReference>
<dbReference type="Pfam" id="PF09858">
    <property type="entry name" value="DUF2085"/>
    <property type="match status" value="1"/>
</dbReference>
<dbReference type="AlphaFoldDB" id="A0A1L9BDZ9"/>
<comment type="caution">
    <text evidence="2">The sequence shown here is derived from an EMBL/GenBank/DDBJ whole genome shotgun (WGS) entry which is preliminary data.</text>
</comment>
<evidence type="ECO:0000256" key="1">
    <source>
        <dbReference type="SAM" id="Phobius"/>
    </source>
</evidence>